<evidence type="ECO:0000259" key="5">
    <source>
        <dbReference type="PROSITE" id="PS51000"/>
    </source>
</evidence>
<keyword evidence="2" id="KW-0805">Transcription regulation</keyword>
<evidence type="ECO:0000313" key="7">
    <source>
        <dbReference type="Proteomes" id="UP000554520"/>
    </source>
</evidence>
<dbReference type="Pfam" id="PF00455">
    <property type="entry name" value="DeoRC"/>
    <property type="match status" value="1"/>
</dbReference>
<keyword evidence="4" id="KW-0804">Transcription</keyword>
<dbReference type="PROSITE" id="PS00894">
    <property type="entry name" value="HTH_DEOR_1"/>
    <property type="match status" value="1"/>
</dbReference>
<keyword evidence="1" id="KW-0678">Repressor</keyword>
<protein>
    <submittedName>
        <fullName evidence="6">DeoR family transcriptional regulator of aga operon</fullName>
    </submittedName>
</protein>
<evidence type="ECO:0000256" key="4">
    <source>
        <dbReference type="ARBA" id="ARBA00023163"/>
    </source>
</evidence>
<dbReference type="SMART" id="SM01134">
    <property type="entry name" value="DeoRC"/>
    <property type="match status" value="1"/>
</dbReference>
<reference evidence="6 7" key="1">
    <citation type="submission" date="2020-08" db="EMBL/GenBank/DDBJ databases">
        <title>Genomic Encyclopedia of Type Strains, Phase III (KMG-III): the genomes of soil and plant-associated and newly described type strains.</title>
        <authorList>
            <person name="Whitman W."/>
        </authorList>
    </citation>
    <scope>NUCLEOTIDE SEQUENCE [LARGE SCALE GENOMIC DNA]</scope>
    <source>
        <strain evidence="6 7">CECT 7015</strain>
    </source>
</reference>
<dbReference type="InterPro" id="IPR036388">
    <property type="entry name" value="WH-like_DNA-bd_sf"/>
</dbReference>
<dbReference type="PANTHER" id="PTHR30363">
    <property type="entry name" value="HTH-TYPE TRANSCRIPTIONAL REGULATOR SRLR-RELATED"/>
    <property type="match status" value="1"/>
</dbReference>
<name>A0A839UFF6_9HYPH</name>
<keyword evidence="7" id="KW-1185">Reference proteome</keyword>
<evidence type="ECO:0000256" key="3">
    <source>
        <dbReference type="ARBA" id="ARBA00023125"/>
    </source>
</evidence>
<sequence length="267" mass="28420">MSSFKQGIFIVAALNSMQRHQQILEALEADGKVSVMHLSDSLRVSVVTIRNDLEHLERQQVLRRIRGGALAVRAARFERPLHLASQAFIEEKERIAKLAATLVRDGETIMIDAGSTALAFAGALSKSLNNVAVVTNALDVALVLAEHPGIRVVVTGGTLRGMQRSLTAPFSTLVIGQLNADTAYVSCTGIDLDKGFTTGSWEEGEVEKAMIAAASRCVILADHSKFGHVGSARVADLSTVDLLVTDSDAAPETVSSYEALGLQVLTA</sequence>
<evidence type="ECO:0000256" key="1">
    <source>
        <dbReference type="ARBA" id="ARBA00022491"/>
    </source>
</evidence>
<evidence type="ECO:0000256" key="2">
    <source>
        <dbReference type="ARBA" id="ARBA00023015"/>
    </source>
</evidence>
<comment type="caution">
    <text evidence="6">The sequence shown here is derived from an EMBL/GenBank/DDBJ whole genome shotgun (WGS) entry which is preliminary data.</text>
</comment>
<dbReference type="SUPFAM" id="SSF46785">
    <property type="entry name" value="Winged helix' DNA-binding domain"/>
    <property type="match status" value="1"/>
</dbReference>
<dbReference type="Gene3D" id="1.10.10.10">
    <property type="entry name" value="Winged helix-like DNA-binding domain superfamily/Winged helix DNA-binding domain"/>
    <property type="match status" value="1"/>
</dbReference>
<feature type="domain" description="HTH deoR-type" evidence="5">
    <location>
        <begin position="16"/>
        <end position="71"/>
    </location>
</feature>
<dbReference type="RefSeq" id="WP_210283609.1">
    <property type="nucleotide sequence ID" value="NZ_JACHXN010000020.1"/>
</dbReference>
<keyword evidence="3" id="KW-0238">DNA-binding</keyword>
<dbReference type="InterPro" id="IPR001034">
    <property type="entry name" value="DeoR_HTH"/>
</dbReference>
<evidence type="ECO:0000313" key="6">
    <source>
        <dbReference type="EMBL" id="MBB3148564.1"/>
    </source>
</evidence>
<dbReference type="SMART" id="SM00420">
    <property type="entry name" value="HTH_DEOR"/>
    <property type="match status" value="1"/>
</dbReference>
<dbReference type="SUPFAM" id="SSF100950">
    <property type="entry name" value="NagB/RpiA/CoA transferase-like"/>
    <property type="match status" value="1"/>
</dbReference>
<accession>A0A839UFF6</accession>
<dbReference type="Proteomes" id="UP000554520">
    <property type="component" value="Unassembled WGS sequence"/>
</dbReference>
<dbReference type="InterPro" id="IPR037171">
    <property type="entry name" value="NagB/RpiA_transferase-like"/>
</dbReference>
<dbReference type="GO" id="GO:0003700">
    <property type="term" value="F:DNA-binding transcription factor activity"/>
    <property type="evidence" value="ECO:0007669"/>
    <property type="project" value="InterPro"/>
</dbReference>
<dbReference type="EMBL" id="JACHXN010000020">
    <property type="protein sequence ID" value="MBB3148564.1"/>
    <property type="molecule type" value="Genomic_DNA"/>
</dbReference>
<dbReference type="PROSITE" id="PS51000">
    <property type="entry name" value="HTH_DEOR_2"/>
    <property type="match status" value="1"/>
</dbReference>
<dbReference type="InterPro" id="IPR014036">
    <property type="entry name" value="DeoR-like_C"/>
</dbReference>
<dbReference type="PANTHER" id="PTHR30363:SF4">
    <property type="entry name" value="GLYCEROL-3-PHOSPHATE REGULON REPRESSOR"/>
    <property type="match status" value="1"/>
</dbReference>
<dbReference type="Pfam" id="PF08220">
    <property type="entry name" value="HTH_DeoR"/>
    <property type="match status" value="1"/>
</dbReference>
<dbReference type="InterPro" id="IPR036390">
    <property type="entry name" value="WH_DNA-bd_sf"/>
</dbReference>
<dbReference type="Gene3D" id="3.40.50.1360">
    <property type="match status" value="1"/>
</dbReference>
<dbReference type="AlphaFoldDB" id="A0A839UFF6"/>
<proteinExistence type="predicted"/>
<gene>
    <name evidence="6" type="ORF">FHS21_005012</name>
</gene>
<organism evidence="6 7">
    <name type="scientific">Phyllobacterium trifolii</name>
    <dbReference type="NCBI Taxonomy" id="300193"/>
    <lineage>
        <taxon>Bacteria</taxon>
        <taxon>Pseudomonadati</taxon>
        <taxon>Pseudomonadota</taxon>
        <taxon>Alphaproteobacteria</taxon>
        <taxon>Hyphomicrobiales</taxon>
        <taxon>Phyllobacteriaceae</taxon>
        <taxon>Phyllobacterium</taxon>
    </lineage>
</organism>
<dbReference type="GO" id="GO:0003677">
    <property type="term" value="F:DNA binding"/>
    <property type="evidence" value="ECO:0007669"/>
    <property type="project" value="UniProtKB-KW"/>
</dbReference>
<dbReference type="InterPro" id="IPR050313">
    <property type="entry name" value="Carb_Metab_HTH_regulators"/>
</dbReference>
<dbReference type="InterPro" id="IPR018356">
    <property type="entry name" value="Tscrpt_reg_HTH_DeoR_CS"/>
</dbReference>